<sequence>MCPALMPCRGPCYVRRGQALESTTTTSGTDIAATVAALVVPCLSFALVLCSPPLSWWRPPASQQTPGKSQLPFIPLLLPCSSPLPVAVRALRKRWAHHVGTGAVCRLLSTRRCDTPPVSRKPPLLLQLLLLGGQLPHVLWPLAAVEWCRSGRQRRVRHPKSPPHTTTATPSASSTAPVQFPRRRSSCARCGGSSALRRRNAPRQCLKDRGRLGGAPALRETLGVLSNQNHCRVCFNFSCFRAFISISSPSFHSVFQSHLLSFYSHI</sequence>
<comment type="caution">
    <text evidence="2">The sequence shown here is derived from an EMBL/GenBank/DDBJ whole genome shotgun (WGS) entry which is preliminary data.</text>
</comment>
<accession>A0A0M9FRS9</accession>
<name>A0A0M9FRS9_LEPPY</name>
<protein>
    <submittedName>
        <fullName evidence="2">Uncharacterized protein</fullName>
    </submittedName>
</protein>
<evidence type="ECO:0000256" key="1">
    <source>
        <dbReference type="SAM" id="MobiDB-lite"/>
    </source>
</evidence>
<dbReference type="RefSeq" id="XP_015653058.1">
    <property type="nucleotide sequence ID" value="XM_015808167.1"/>
</dbReference>
<gene>
    <name evidence="2" type="ORF">ABB37_08968</name>
</gene>
<dbReference type="EMBL" id="LGTL01000028">
    <property type="protein sequence ID" value="KPA74619.1"/>
    <property type="molecule type" value="Genomic_DNA"/>
</dbReference>
<feature type="compositionally biased region" description="Low complexity" evidence="1">
    <location>
        <begin position="163"/>
        <end position="177"/>
    </location>
</feature>
<dbReference type="AlphaFoldDB" id="A0A0M9FRS9"/>
<keyword evidence="3" id="KW-1185">Reference proteome</keyword>
<evidence type="ECO:0000313" key="3">
    <source>
        <dbReference type="Proteomes" id="UP000037923"/>
    </source>
</evidence>
<organism evidence="2 3">
    <name type="scientific">Leptomonas pyrrhocoris</name>
    <name type="common">Firebug parasite</name>
    <dbReference type="NCBI Taxonomy" id="157538"/>
    <lineage>
        <taxon>Eukaryota</taxon>
        <taxon>Discoba</taxon>
        <taxon>Euglenozoa</taxon>
        <taxon>Kinetoplastea</taxon>
        <taxon>Metakinetoplastina</taxon>
        <taxon>Trypanosomatida</taxon>
        <taxon>Trypanosomatidae</taxon>
        <taxon>Leishmaniinae</taxon>
        <taxon>Leptomonas</taxon>
    </lineage>
</organism>
<reference evidence="2 3" key="1">
    <citation type="submission" date="2015-07" db="EMBL/GenBank/DDBJ databases">
        <title>High-quality genome of monoxenous trypanosomatid Leptomonas pyrrhocoris.</title>
        <authorList>
            <person name="Flegontov P."/>
            <person name="Butenko A."/>
            <person name="Firsov S."/>
            <person name="Vlcek C."/>
            <person name="Logacheva M.D."/>
            <person name="Field M."/>
            <person name="Filatov D."/>
            <person name="Flegontova O."/>
            <person name="Gerasimov E."/>
            <person name="Jackson A.P."/>
            <person name="Kelly S."/>
            <person name="Opperdoes F."/>
            <person name="O'Reilly A."/>
            <person name="Votypka J."/>
            <person name="Yurchenko V."/>
            <person name="Lukes J."/>
        </authorList>
    </citation>
    <scope>NUCLEOTIDE SEQUENCE [LARGE SCALE GENOMIC DNA]</scope>
    <source>
        <strain evidence="2">H10</strain>
    </source>
</reference>
<proteinExistence type="predicted"/>
<dbReference type="VEuPathDB" id="TriTrypDB:LpyrH10_28_0010"/>
<feature type="region of interest" description="Disordered" evidence="1">
    <location>
        <begin position="153"/>
        <end position="178"/>
    </location>
</feature>
<dbReference type="Proteomes" id="UP000037923">
    <property type="component" value="Unassembled WGS sequence"/>
</dbReference>
<evidence type="ECO:0000313" key="2">
    <source>
        <dbReference type="EMBL" id="KPA74619.1"/>
    </source>
</evidence>
<dbReference type="GeneID" id="26909251"/>